<dbReference type="InterPro" id="IPR035963">
    <property type="entry name" value="FERM_2"/>
</dbReference>
<dbReference type="CDD" id="cd14473">
    <property type="entry name" value="FERM_B-lobe"/>
    <property type="match status" value="1"/>
</dbReference>
<evidence type="ECO:0000256" key="2">
    <source>
        <dbReference type="ARBA" id="ARBA00008314"/>
    </source>
</evidence>
<keyword evidence="3" id="KW-0963">Cytoplasm</keyword>
<evidence type="ECO:0000256" key="3">
    <source>
        <dbReference type="ARBA" id="ARBA00022490"/>
    </source>
</evidence>
<evidence type="ECO:0000256" key="1">
    <source>
        <dbReference type="ARBA" id="ARBA00004496"/>
    </source>
</evidence>
<keyword evidence="4" id="KW-0677">Repeat</keyword>
<dbReference type="InterPro" id="IPR019748">
    <property type="entry name" value="FERM_central"/>
</dbReference>
<dbReference type="PROSITE" id="PS50057">
    <property type="entry name" value="FERM_3"/>
    <property type="match status" value="1"/>
</dbReference>
<evidence type="ECO:0000259" key="7">
    <source>
        <dbReference type="PROSITE" id="PS51016"/>
    </source>
</evidence>
<dbReference type="OMA" id="TLFHVRN"/>
<reference evidence="8" key="2">
    <citation type="submission" date="2025-09" db="UniProtKB">
        <authorList>
            <consortium name="Ensembl"/>
        </authorList>
    </citation>
    <scope>IDENTIFICATION</scope>
    <source>
        <strain evidence="8">Glennie</strain>
    </source>
</reference>
<sequence>MPHFRKPRAGCRPCRRVSLWAQSLLPLPLLSQVPLQQSLISFANQELEKLAVESFTVVMRFMGDQSKPRNKDELDLAYELLRLCREQEGLKDEIYCQLIKQVTVNPNPESCARGWRLLSLLTGYFCPTATLMPYVTKYLQDAAQSQELARACQDHLQCTVKYGGRRRLLPVGEMKAFLKGQGVRPLVIYLPGGVTYETKIRTFSVVAEVREELCGEMGVTDPQEVQEFTICLIKSPGEPVRPLRAGTNVNSVTQEEGVTLHVRRLTWHMPLHFDNPTYISIIYSQLLRSFLQGKLLFPHVTNMEAQLAPLVAMQLLSLGVQDPSSEQDLLRHVPQVLQTQVSLAMFRPQVAQQLRKLHGLSPEQAKIHFIEAMKHMTLFGYNVYLILRLSERSLPAPCLLGFNHHHLILMDPATQKPCHSIPLKEVQRLQLLSALDSDGMPGLEVNYGSPANPKTLWLELPQAQQLRHVLAYLLEESSTQP</sequence>
<dbReference type="GO" id="GO:0003779">
    <property type="term" value="F:actin binding"/>
    <property type="evidence" value="ECO:0007669"/>
    <property type="project" value="UniProtKB-KW"/>
</dbReference>
<dbReference type="InterPro" id="IPR019749">
    <property type="entry name" value="Band_41_domain"/>
</dbReference>
<dbReference type="Ensembl" id="ENSOANT00000074964.1">
    <property type="protein sequence ID" value="ENSOANP00000044890.1"/>
    <property type="gene ID" value="ENSOANG00000038802.1"/>
</dbReference>
<evidence type="ECO:0000259" key="6">
    <source>
        <dbReference type="PROSITE" id="PS50057"/>
    </source>
</evidence>
<dbReference type="InterPro" id="IPR000857">
    <property type="entry name" value="MyTH4_dom"/>
</dbReference>
<dbReference type="InParanoid" id="A0A6I8NVC3"/>
<dbReference type="PANTHER" id="PTHR22692">
    <property type="entry name" value="MYOSIN VII, XV"/>
    <property type="match status" value="1"/>
</dbReference>
<feature type="domain" description="MyTH4" evidence="7">
    <location>
        <begin position="30"/>
        <end position="178"/>
    </location>
</feature>
<evidence type="ECO:0000256" key="5">
    <source>
        <dbReference type="ARBA" id="ARBA00023203"/>
    </source>
</evidence>
<feature type="domain" description="FERM" evidence="6">
    <location>
        <begin position="184"/>
        <end position="481"/>
    </location>
</feature>
<accession>A0A6I8NVC3</accession>
<dbReference type="GeneTree" id="ENSGT00930000151032"/>
<dbReference type="InterPro" id="IPR041795">
    <property type="entry name" value="MyoXV_FERM_C"/>
</dbReference>
<name>A0A6I8NVC3_ORNAN</name>
<dbReference type="Pfam" id="PF00784">
    <property type="entry name" value="MyTH4"/>
    <property type="match status" value="1"/>
</dbReference>
<comment type="similarity">
    <text evidence="2">Belongs to the TRAFAC class myosin-kinesin ATPase superfamily. Myosin family.</text>
</comment>
<keyword evidence="5" id="KW-0009">Actin-binding</keyword>
<dbReference type="PROSITE" id="PS51016">
    <property type="entry name" value="MYTH4"/>
    <property type="match status" value="1"/>
</dbReference>
<keyword evidence="9" id="KW-1185">Reference proteome</keyword>
<dbReference type="InterPro" id="IPR051567">
    <property type="entry name" value="Unconventional_Myosin_ATPase"/>
</dbReference>
<organism evidence="8 9">
    <name type="scientific">Ornithorhynchus anatinus</name>
    <name type="common">Duckbill platypus</name>
    <dbReference type="NCBI Taxonomy" id="9258"/>
    <lineage>
        <taxon>Eukaryota</taxon>
        <taxon>Metazoa</taxon>
        <taxon>Chordata</taxon>
        <taxon>Craniata</taxon>
        <taxon>Vertebrata</taxon>
        <taxon>Euteleostomi</taxon>
        <taxon>Mammalia</taxon>
        <taxon>Monotremata</taxon>
        <taxon>Ornithorhynchidae</taxon>
        <taxon>Ornithorhynchus</taxon>
    </lineage>
</organism>
<dbReference type="GO" id="GO:0005856">
    <property type="term" value="C:cytoskeleton"/>
    <property type="evidence" value="ECO:0007669"/>
    <property type="project" value="InterPro"/>
</dbReference>
<dbReference type="PANTHER" id="PTHR22692:SF16">
    <property type="entry name" value="MYOSIN XVB"/>
    <property type="match status" value="1"/>
</dbReference>
<dbReference type="SMART" id="SM00139">
    <property type="entry name" value="MyTH4"/>
    <property type="match status" value="1"/>
</dbReference>
<dbReference type="Gene3D" id="1.25.40.530">
    <property type="entry name" value="MyTH4 domain"/>
    <property type="match status" value="1"/>
</dbReference>
<evidence type="ECO:0008006" key="10">
    <source>
        <dbReference type="Google" id="ProtNLM"/>
    </source>
</evidence>
<comment type="subcellular location">
    <subcellularLocation>
        <location evidence="1">Cytoplasm</location>
    </subcellularLocation>
</comment>
<evidence type="ECO:0000313" key="8">
    <source>
        <dbReference type="Ensembl" id="ENSOANP00000044890.1"/>
    </source>
</evidence>
<reference evidence="8" key="1">
    <citation type="submission" date="2025-08" db="UniProtKB">
        <authorList>
            <consortium name="Ensembl"/>
        </authorList>
    </citation>
    <scope>IDENTIFICATION</scope>
    <source>
        <strain evidence="8">Glennie</strain>
    </source>
</reference>
<dbReference type="FunCoup" id="A0A6I8NVC3">
    <property type="interactions" value="482"/>
</dbReference>
<dbReference type="SUPFAM" id="SSF47031">
    <property type="entry name" value="Second domain of FERM"/>
    <property type="match status" value="1"/>
</dbReference>
<dbReference type="InterPro" id="IPR038185">
    <property type="entry name" value="MyTH4_dom_sf"/>
</dbReference>
<protein>
    <recommendedName>
        <fullName evidence="10">MyTH4 domain-containing protein</fullName>
    </recommendedName>
</protein>
<dbReference type="InterPro" id="IPR000299">
    <property type="entry name" value="FERM_domain"/>
</dbReference>
<dbReference type="Proteomes" id="UP000002279">
    <property type="component" value="Unplaced"/>
</dbReference>
<evidence type="ECO:0000313" key="9">
    <source>
        <dbReference type="Proteomes" id="UP000002279"/>
    </source>
</evidence>
<dbReference type="Pfam" id="PF00373">
    <property type="entry name" value="FERM_M"/>
    <property type="match status" value="1"/>
</dbReference>
<dbReference type="AlphaFoldDB" id="A0A6I8NVC3"/>
<dbReference type="GO" id="GO:0005737">
    <property type="term" value="C:cytoplasm"/>
    <property type="evidence" value="ECO:0007669"/>
    <property type="project" value="UniProtKB-SubCell"/>
</dbReference>
<evidence type="ECO:0000256" key="4">
    <source>
        <dbReference type="ARBA" id="ARBA00022737"/>
    </source>
</evidence>
<dbReference type="CDD" id="cd13201">
    <property type="entry name" value="FERM_C_MyoXV"/>
    <property type="match status" value="1"/>
</dbReference>
<dbReference type="SMART" id="SM00295">
    <property type="entry name" value="B41"/>
    <property type="match status" value="1"/>
</dbReference>
<proteinExistence type="inferred from homology"/>
<dbReference type="Bgee" id="ENSOANG00000038802">
    <property type="expression patterns" value="Expressed in endometrium and 2 other cell types or tissues"/>
</dbReference>